<feature type="compositionally biased region" description="Basic residues" evidence="1">
    <location>
        <begin position="11"/>
        <end position="41"/>
    </location>
</feature>
<feature type="non-terminal residue" evidence="2">
    <location>
        <position position="1"/>
    </location>
</feature>
<reference evidence="2" key="1">
    <citation type="submission" date="2020-02" db="EMBL/GenBank/DDBJ databases">
        <authorList>
            <person name="Meier V. D."/>
        </authorList>
    </citation>
    <scope>NUCLEOTIDE SEQUENCE</scope>
    <source>
        <strain evidence="2">AVDCRST_MAG67</strain>
    </source>
</reference>
<feature type="non-terminal residue" evidence="2">
    <location>
        <position position="77"/>
    </location>
</feature>
<dbReference type="EMBL" id="CADCVQ010000041">
    <property type="protein sequence ID" value="CAA9480222.1"/>
    <property type="molecule type" value="Genomic_DNA"/>
</dbReference>
<evidence type="ECO:0000256" key="1">
    <source>
        <dbReference type="SAM" id="MobiDB-lite"/>
    </source>
</evidence>
<dbReference type="AlphaFoldDB" id="A0A6J4RS43"/>
<evidence type="ECO:0000313" key="2">
    <source>
        <dbReference type="EMBL" id="CAA9480222.1"/>
    </source>
</evidence>
<gene>
    <name evidence="2" type="ORF">AVDCRST_MAG67-818</name>
</gene>
<sequence>EAGSRGGPHSRGGRRRAGGARRARRCVPRAARGRHVGRRSTGRFGWPQAGADGVELRPDPARRRPRDLLSACGGRPL</sequence>
<proteinExistence type="predicted"/>
<feature type="region of interest" description="Disordered" evidence="1">
    <location>
        <begin position="1"/>
        <end position="77"/>
    </location>
</feature>
<protein>
    <submittedName>
        <fullName evidence="2">Uncharacterized protein</fullName>
    </submittedName>
</protein>
<accession>A0A6J4RS43</accession>
<organism evidence="2">
    <name type="scientific">uncultured Solirubrobacteraceae bacterium</name>
    <dbReference type="NCBI Taxonomy" id="1162706"/>
    <lineage>
        <taxon>Bacteria</taxon>
        <taxon>Bacillati</taxon>
        <taxon>Actinomycetota</taxon>
        <taxon>Thermoleophilia</taxon>
        <taxon>Solirubrobacterales</taxon>
        <taxon>Solirubrobacteraceae</taxon>
        <taxon>environmental samples</taxon>
    </lineage>
</organism>
<name>A0A6J4RS43_9ACTN</name>
<feature type="compositionally biased region" description="Gly residues" evidence="1">
    <location>
        <begin position="1"/>
        <end position="10"/>
    </location>
</feature>